<dbReference type="AlphaFoldDB" id="Q08QQ5"/>
<dbReference type="Gene3D" id="3.40.50.150">
    <property type="entry name" value="Vaccinia Virus protein VP39"/>
    <property type="match status" value="1"/>
</dbReference>
<dbReference type="OrthoDB" id="7236134at2"/>
<dbReference type="Proteomes" id="UP000032702">
    <property type="component" value="Unassembled WGS sequence"/>
</dbReference>
<dbReference type="EMBL" id="CP002271">
    <property type="protein sequence ID" value="ADO71988.1"/>
    <property type="molecule type" value="Genomic_DNA"/>
</dbReference>
<name>Q08QQ5_STIAD</name>
<evidence type="ECO:0000313" key="3">
    <source>
        <dbReference type="EMBL" id="EAU62808.1"/>
    </source>
</evidence>
<reference evidence="2 4" key="2">
    <citation type="journal article" date="2011" name="Mol. Biol. Evol.">
        <title>Comparative genomic analysis of fruiting body formation in Myxococcales.</title>
        <authorList>
            <person name="Huntley S."/>
            <person name="Hamann N."/>
            <person name="Wegener-Feldbrugge S."/>
            <person name="Treuner-Lange A."/>
            <person name="Kube M."/>
            <person name="Reinhardt R."/>
            <person name="Klages S."/>
            <person name="Muller R."/>
            <person name="Ronning C.M."/>
            <person name="Nierman W.C."/>
            <person name="Sogaard-Andersen L."/>
        </authorList>
    </citation>
    <scope>NUCLEOTIDE SEQUENCE [LARGE SCALE GENOMIC DNA]</scope>
    <source>
        <strain evidence="2 4">DW4/3-1</strain>
    </source>
</reference>
<dbReference type="KEGG" id="sur:STAUR_4206"/>
<dbReference type="eggNOG" id="COG4122">
    <property type="taxonomic scope" value="Bacteria"/>
</dbReference>
<dbReference type="SUPFAM" id="SSF53335">
    <property type="entry name" value="S-adenosyl-L-methionine-dependent methyltransferases"/>
    <property type="match status" value="1"/>
</dbReference>
<dbReference type="InterPro" id="IPR029063">
    <property type="entry name" value="SAM-dependent_MTases_sf"/>
</dbReference>
<dbReference type="STRING" id="378806.STAUR_4206"/>
<dbReference type="Pfam" id="PF13578">
    <property type="entry name" value="Methyltransf_24"/>
    <property type="match status" value="1"/>
</dbReference>
<dbReference type="CDD" id="cd02440">
    <property type="entry name" value="AdoMet_MTases"/>
    <property type="match status" value="1"/>
</dbReference>
<evidence type="ECO:0000313" key="2">
    <source>
        <dbReference type="EMBL" id="ADO71988.1"/>
    </source>
</evidence>
<reference evidence="3 5" key="1">
    <citation type="submission" date="2006-04" db="EMBL/GenBank/DDBJ databases">
        <authorList>
            <person name="Nierman W.C."/>
        </authorList>
    </citation>
    <scope>NUCLEOTIDE SEQUENCE [LARGE SCALE GENOMIC DNA]</scope>
    <source>
        <strain evidence="3 5">DW4/3-1</strain>
    </source>
</reference>
<dbReference type="HOGENOM" id="CLU_896906_0_0_7"/>
<dbReference type="PATRIC" id="fig|378806.16.peg.1631"/>
<organism evidence="3 5">
    <name type="scientific">Stigmatella aurantiaca (strain DW4/3-1)</name>
    <dbReference type="NCBI Taxonomy" id="378806"/>
    <lineage>
        <taxon>Bacteria</taxon>
        <taxon>Pseudomonadati</taxon>
        <taxon>Myxococcota</taxon>
        <taxon>Myxococcia</taxon>
        <taxon>Myxococcales</taxon>
        <taxon>Cystobacterineae</taxon>
        <taxon>Archangiaceae</taxon>
        <taxon>Stigmatella</taxon>
    </lineage>
</organism>
<dbReference type="Proteomes" id="UP000001351">
    <property type="component" value="Chromosome"/>
</dbReference>
<dbReference type="EMBL" id="AAMD01000203">
    <property type="protein sequence ID" value="EAU62808.1"/>
    <property type="molecule type" value="Genomic_DNA"/>
</dbReference>
<evidence type="ECO:0000256" key="1">
    <source>
        <dbReference type="SAM" id="MobiDB-lite"/>
    </source>
</evidence>
<protein>
    <submittedName>
        <fullName evidence="2">O-methyltransferase, family 3 protein</fullName>
    </submittedName>
</protein>
<sequence length="310" mass="34229">MNASVIAGRPPSSSSGPSGAEPSNIATRVSALAERFKEFRTSPRPEVVTDTAVQRWLLELDELGKLVTEGSAADLGPHAASVDNLKLAARTATEKLLQLPWLSAETQRGLQGYLERNPAYRQIGPYRFSSDWMSKCEADWRNVLTPWVNRPELKALEIGSFEGRSAIWLLENVLTHPESRIVCADLFDGPYAKVFDENIAATGQAHRVEKLVGPSGHVLRRLPPEPVFDFIYVDGSHRPFDVLEDAVLSWRLLRPNGLMVFDDYGMAGAQLAAFANIDRPDIGIDAFLSAAAHQLEVVLKGFQIIVRKKT</sequence>
<evidence type="ECO:0000313" key="4">
    <source>
        <dbReference type="Proteomes" id="UP000001351"/>
    </source>
</evidence>
<feature type="compositionally biased region" description="Low complexity" evidence="1">
    <location>
        <begin position="10"/>
        <end position="23"/>
    </location>
</feature>
<evidence type="ECO:0000313" key="5">
    <source>
        <dbReference type="Proteomes" id="UP000032702"/>
    </source>
</evidence>
<proteinExistence type="predicted"/>
<accession>Q08QQ5</accession>
<gene>
    <name evidence="2" type="ordered locus">STAUR_4206</name>
    <name evidence="3" type="ORF">STIAU_6405</name>
</gene>
<keyword evidence="4" id="KW-1185">Reference proteome</keyword>
<feature type="region of interest" description="Disordered" evidence="1">
    <location>
        <begin position="1"/>
        <end position="24"/>
    </location>
</feature>